<keyword evidence="1" id="KW-0812">Transmembrane</keyword>
<feature type="transmembrane region" description="Helical" evidence="1">
    <location>
        <begin position="63"/>
        <end position="85"/>
    </location>
</feature>
<name>A0A177B4X0_9BILA</name>
<proteinExistence type="predicted"/>
<evidence type="ECO:0000313" key="3">
    <source>
        <dbReference type="Proteomes" id="UP000078046"/>
    </source>
</evidence>
<dbReference type="EMBL" id="LWCA01000301">
    <property type="protein sequence ID" value="OAF69318.1"/>
    <property type="molecule type" value="Genomic_DNA"/>
</dbReference>
<keyword evidence="1" id="KW-0472">Membrane</keyword>
<evidence type="ECO:0000313" key="2">
    <source>
        <dbReference type="EMBL" id="OAF69318.1"/>
    </source>
</evidence>
<accession>A0A177B4X0</accession>
<keyword evidence="3" id="KW-1185">Reference proteome</keyword>
<protein>
    <submittedName>
        <fullName evidence="2">Uncharacterized protein</fullName>
    </submittedName>
</protein>
<dbReference type="AlphaFoldDB" id="A0A177B4X0"/>
<reference evidence="2 3" key="1">
    <citation type="submission" date="2016-04" db="EMBL/GenBank/DDBJ databases">
        <title>The genome of Intoshia linei affirms orthonectids as highly simplified spiralians.</title>
        <authorList>
            <person name="Mikhailov K.V."/>
            <person name="Slusarev G.S."/>
            <person name="Nikitin M.A."/>
            <person name="Logacheva M.D."/>
            <person name="Penin A."/>
            <person name="Aleoshin V."/>
            <person name="Panchin Y.V."/>
        </authorList>
    </citation>
    <scope>NUCLEOTIDE SEQUENCE [LARGE SCALE GENOMIC DNA]</scope>
    <source>
        <strain evidence="2">Intl2013</strain>
        <tissue evidence="2">Whole animal</tissue>
    </source>
</reference>
<comment type="caution">
    <text evidence="2">The sequence shown here is derived from an EMBL/GenBank/DDBJ whole genome shotgun (WGS) entry which is preliminary data.</text>
</comment>
<organism evidence="2 3">
    <name type="scientific">Intoshia linei</name>
    <dbReference type="NCBI Taxonomy" id="1819745"/>
    <lineage>
        <taxon>Eukaryota</taxon>
        <taxon>Metazoa</taxon>
        <taxon>Spiralia</taxon>
        <taxon>Lophotrochozoa</taxon>
        <taxon>Mesozoa</taxon>
        <taxon>Orthonectida</taxon>
        <taxon>Rhopaluridae</taxon>
        <taxon>Intoshia</taxon>
    </lineage>
</organism>
<sequence>MFGEEHNARCIIRVEMSLKEQFDFIELELRRELDTTRIKSRLSDGLNVFGRPFLLFNFFDEQLLRYVCMHLLLLANVIAIFDWLCPSFII</sequence>
<gene>
    <name evidence="2" type="ORF">A3Q56_02909</name>
</gene>
<keyword evidence="1" id="KW-1133">Transmembrane helix</keyword>
<dbReference type="Proteomes" id="UP000078046">
    <property type="component" value="Unassembled WGS sequence"/>
</dbReference>
<evidence type="ECO:0000256" key="1">
    <source>
        <dbReference type="SAM" id="Phobius"/>
    </source>
</evidence>